<dbReference type="PANTHER" id="PTHR36924:SF1">
    <property type="entry name" value="ANTITOXIN HIGA-1"/>
    <property type="match status" value="1"/>
</dbReference>
<keyword evidence="1" id="KW-0238">DNA-binding</keyword>
<dbReference type="CDD" id="cd00093">
    <property type="entry name" value="HTH_XRE"/>
    <property type="match status" value="1"/>
</dbReference>
<keyword evidence="4" id="KW-1185">Reference proteome</keyword>
<dbReference type="InterPro" id="IPR013430">
    <property type="entry name" value="Toxin_antidote_HigA"/>
</dbReference>
<evidence type="ECO:0000259" key="2">
    <source>
        <dbReference type="PROSITE" id="PS50943"/>
    </source>
</evidence>
<comment type="caution">
    <text evidence="3">The sequence shown here is derived from an EMBL/GenBank/DDBJ whole genome shotgun (WGS) entry which is preliminary data.</text>
</comment>
<dbReference type="InterPro" id="IPR001387">
    <property type="entry name" value="Cro/C1-type_HTH"/>
</dbReference>
<gene>
    <name evidence="3" type="ORF">QEH52_19535</name>
</gene>
<evidence type="ECO:0000313" key="3">
    <source>
        <dbReference type="EMBL" id="MDQ8209720.1"/>
    </source>
</evidence>
<feature type="domain" description="HTH cro/C1-type" evidence="2">
    <location>
        <begin position="16"/>
        <end position="70"/>
    </location>
</feature>
<dbReference type="PANTHER" id="PTHR36924">
    <property type="entry name" value="ANTITOXIN HIGA-1"/>
    <property type="match status" value="1"/>
</dbReference>
<dbReference type="RefSeq" id="WP_308952638.1">
    <property type="nucleotide sequence ID" value="NZ_JARXHW010000128.1"/>
</dbReference>
<accession>A0ABU1B2A8</accession>
<proteinExistence type="predicted"/>
<dbReference type="PROSITE" id="PS50943">
    <property type="entry name" value="HTH_CROC1"/>
    <property type="match status" value="1"/>
</dbReference>
<dbReference type="SMART" id="SM00530">
    <property type="entry name" value="HTH_XRE"/>
    <property type="match status" value="1"/>
</dbReference>
<evidence type="ECO:0000256" key="1">
    <source>
        <dbReference type="ARBA" id="ARBA00023125"/>
    </source>
</evidence>
<dbReference type="Gene3D" id="1.10.260.40">
    <property type="entry name" value="lambda repressor-like DNA-binding domains"/>
    <property type="match status" value="1"/>
</dbReference>
<organism evidence="3 4">
    <name type="scientific">Thalassobacterium maritimum</name>
    <dbReference type="NCBI Taxonomy" id="3041265"/>
    <lineage>
        <taxon>Bacteria</taxon>
        <taxon>Pseudomonadati</taxon>
        <taxon>Verrucomicrobiota</taxon>
        <taxon>Opitutia</taxon>
        <taxon>Puniceicoccales</taxon>
        <taxon>Coraliomargaritaceae</taxon>
        <taxon>Thalassobacterium</taxon>
    </lineage>
</organism>
<dbReference type="SUPFAM" id="SSF47413">
    <property type="entry name" value="lambda repressor-like DNA-binding domains"/>
    <property type="match status" value="1"/>
</dbReference>
<protein>
    <submittedName>
        <fullName evidence="3">HigA family addiction module antitoxin</fullName>
    </submittedName>
</protein>
<dbReference type="InterPro" id="IPR010982">
    <property type="entry name" value="Lambda_DNA-bd_dom_sf"/>
</dbReference>
<dbReference type="EMBL" id="JARXHW010000128">
    <property type="protein sequence ID" value="MDQ8209720.1"/>
    <property type="molecule type" value="Genomic_DNA"/>
</dbReference>
<evidence type="ECO:0000313" key="4">
    <source>
        <dbReference type="Proteomes" id="UP001225316"/>
    </source>
</evidence>
<dbReference type="NCBIfam" id="TIGR02607">
    <property type="entry name" value="antidote_HigA"/>
    <property type="match status" value="1"/>
</dbReference>
<sequence>MSTQTIPEPHPGEILLEEFIKPAGVTPYRVAKDSGISQPTMNQIVNGKRPISTETALRLATYFSTSCELWVNLQKNYDLRIAERDLLPRIQAEVKPLQLGAA</sequence>
<name>A0ABU1B2A8_9BACT</name>
<reference evidence="3 4" key="1">
    <citation type="submission" date="2023-04" db="EMBL/GenBank/DDBJ databases">
        <title>A novel bacteria isolated from coastal sediment.</title>
        <authorList>
            <person name="Liu X.-J."/>
            <person name="Du Z.-J."/>
        </authorList>
    </citation>
    <scope>NUCLEOTIDE SEQUENCE [LARGE SCALE GENOMIC DNA]</scope>
    <source>
        <strain evidence="3 4">SDUM461003</strain>
    </source>
</reference>
<dbReference type="Proteomes" id="UP001225316">
    <property type="component" value="Unassembled WGS sequence"/>
</dbReference>
<dbReference type="Pfam" id="PF01381">
    <property type="entry name" value="HTH_3"/>
    <property type="match status" value="1"/>
</dbReference>